<dbReference type="Pfam" id="PF00551">
    <property type="entry name" value="Formyl_trans_N"/>
    <property type="match status" value="1"/>
</dbReference>
<organism evidence="7">
    <name type="scientific">Triatoma infestans</name>
    <name type="common">Assassin bug</name>
    <dbReference type="NCBI Taxonomy" id="30076"/>
    <lineage>
        <taxon>Eukaryota</taxon>
        <taxon>Metazoa</taxon>
        <taxon>Ecdysozoa</taxon>
        <taxon>Arthropoda</taxon>
        <taxon>Hexapoda</taxon>
        <taxon>Insecta</taxon>
        <taxon>Pterygota</taxon>
        <taxon>Neoptera</taxon>
        <taxon>Paraneoptera</taxon>
        <taxon>Hemiptera</taxon>
        <taxon>Heteroptera</taxon>
        <taxon>Panheteroptera</taxon>
        <taxon>Cimicomorpha</taxon>
        <taxon>Reduviidae</taxon>
        <taxon>Triatominae</taxon>
        <taxon>Triatoma</taxon>
    </lineage>
</organism>
<dbReference type="GO" id="GO:0005739">
    <property type="term" value="C:mitochondrion"/>
    <property type="evidence" value="ECO:0007669"/>
    <property type="project" value="TreeGrafter"/>
</dbReference>
<proteinExistence type="evidence at transcript level"/>
<dbReference type="SUPFAM" id="SSF53328">
    <property type="entry name" value="Formyltransferase"/>
    <property type="match status" value="1"/>
</dbReference>
<reference evidence="7" key="1">
    <citation type="journal article" date="2014" name="PLoS Negl. Trop. Dis.">
        <title>An updated insight into the Sialotranscriptome of Triatoma infestans: developmental stage and geographic variations.</title>
        <authorList>
            <person name="Schwarz A."/>
            <person name="Medrano-Mercado N."/>
            <person name="Schaub G.A."/>
            <person name="Struchiner C.J."/>
            <person name="Bargues M.D."/>
            <person name="Levy M.Z."/>
            <person name="Ribeiro J.M."/>
        </authorList>
    </citation>
    <scope>NUCLEOTIDE SEQUENCE</scope>
    <source>
        <strain evidence="7">Chile</strain>
        <tissue evidence="7">Salivary glands</tissue>
    </source>
</reference>
<evidence type="ECO:0000256" key="2">
    <source>
        <dbReference type="ARBA" id="ARBA00012261"/>
    </source>
</evidence>
<dbReference type="InterPro" id="IPR011034">
    <property type="entry name" value="Formyl_transferase-like_C_sf"/>
</dbReference>
<dbReference type="AlphaFoldDB" id="A0A023EZZ0"/>
<dbReference type="CDD" id="cd08646">
    <property type="entry name" value="FMT_core_Met-tRNA-FMT_N"/>
    <property type="match status" value="1"/>
</dbReference>
<dbReference type="PANTHER" id="PTHR11138">
    <property type="entry name" value="METHIONYL-TRNA FORMYLTRANSFERASE"/>
    <property type="match status" value="1"/>
</dbReference>
<dbReference type="SUPFAM" id="SSF50486">
    <property type="entry name" value="FMT C-terminal domain-like"/>
    <property type="match status" value="1"/>
</dbReference>
<feature type="domain" description="Formyl transferase C-terminal" evidence="6">
    <location>
        <begin position="221"/>
        <end position="361"/>
    </location>
</feature>
<protein>
    <recommendedName>
        <fullName evidence="2">methionyl-tRNA formyltransferase</fullName>
        <ecNumber evidence="2">2.1.2.9</ecNumber>
    </recommendedName>
</protein>
<evidence type="ECO:0000259" key="5">
    <source>
        <dbReference type="Pfam" id="PF00551"/>
    </source>
</evidence>
<dbReference type="InterPro" id="IPR036477">
    <property type="entry name" value="Formyl_transf_N_sf"/>
</dbReference>
<dbReference type="EC" id="2.1.2.9" evidence="2"/>
<accession>A0A023EZZ0</accession>
<dbReference type="InterPro" id="IPR041711">
    <property type="entry name" value="Met-tRNA-FMT_N"/>
</dbReference>
<evidence type="ECO:0000313" key="7">
    <source>
        <dbReference type="EMBL" id="JAC14810.1"/>
    </source>
</evidence>
<feature type="domain" description="Formyl transferase N-terminal" evidence="5">
    <location>
        <begin position="95"/>
        <end position="197"/>
    </location>
</feature>
<comment type="similarity">
    <text evidence="1">Belongs to the Fmt family.</text>
</comment>
<evidence type="ECO:0000256" key="4">
    <source>
        <dbReference type="ARBA" id="ARBA00022917"/>
    </source>
</evidence>
<dbReference type="InterPro" id="IPR002376">
    <property type="entry name" value="Formyl_transf_N"/>
</dbReference>
<evidence type="ECO:0000256" key="3">
    <source>
        <dbReference type="ARBA" id="ARBA00022679"/>
    </source>
</evidence>
<evidence type="ECO:0000256" key="1">
    <source>
        <dbReference type="ARBA" id="ARBA00010699"/>
    </source>
</evidence>
<evidence type="ECO:0000259" key="6">
    <source>
        <dbReference type="Pfam" id="PF02911"/>
    </source>
</evidence>
<dbReference type="GO" id="GO:0004479">
    <property type="term" value="F:methionyl-tRNA formyltransferase activity"/>
    <property type="evidence" value="ECO:0007669"/>
    <property type="project" value="UniProtKB-EC"/>
</dbReference>
<dbReference type="Pfam" id="PF02911">
    <property type="entry name" value="Formyl_trans_C"/>
    <property type="match status" value="1"/>
</dbReference>
<name>A0A023EZZ0_TRIIF</name>
<feature type="non-terminal residue" evidence="7">
    <location>
        <position position="1"/>
    </location>
</feature>
<dbReference type="Gene3D" id="3.40.50.12230">
    <property type="match status" value="1"/>
</dbReference>
<keyword evidence="4" id="KW-0648">Protein biosynthesis</keyword>
<sequence>FKHSNAISLRNSILKLSKCTKSSSVRGPPWKILFFGTDNFSMLSLKALCAKLRTGTLIESLGIVTKEGSIVDKFGHDEGLPSYVWPVKATDIKNKYDIGVVVSFGKLISNDIIQLFPLGCINVHASILPRWRGAAPIVHAIMNGDTETGITLMRIHPYKFDVGEIIRQYRIPIQSNETTVQLGNRLAKCGSNLLMECLRDLPRCLEMATPQPDIGITYAPKIRSEMSVVMWEKMTARDVFNLHRALNHVYPLTTKWHGTVVKLAEIILFEEPIKRVASQIENPITNKEVHKRALEFLNSSTEISTIFQPIENSFINKAGTINFFKNKRELRVTCSDGNSVIVKKLKLSGKTVSALDFYNGFLAKRSKFEWKFGS</sequence>
<dbReference type="EMBL" id="GBBI01003902">
    <property type="protein sequence ID" value="JAC14810.1"/>
    <property type="molecule type" value="mRNA"/>
</dbReference>
<dbReference type="InterPro" id="IPR005793">
    <property type="entry name" value="Formyl_trans_C"/>
</dbReference>
<keyword evidence="3 7" id="KW-0808">Transferase</keyword>
<dbReference type="PANTHER" id="PTHR11138:SF5">
    <property type="entry name" value="METHIONYL-TRNA FORMYLTRANSFERASE, MITOCHONDRIAL"/>
    <property type="match status" value="1"/>
</dbReference>